<organism evidence="2 3">
    <name type="scientific">Owenia fusiformis</name>
    <name type="common">Polychaete worm</name>
    <dbReference type="NCBI Taxonomy" id="6347"/>
    <lineage>
        <taxon>Eukaryota</taxon>
        <taxon>Metazoa</taxon>
        <taxon>Spiralia</taxon>
        <taxon>Lophotrochozoa</taxon>
        <taxon>Annelida</taxon>
        <taxon>Polychaeta</taxon>
        <taxon>Sedentaria</taxon>
        <taxon>Canalipalpata</taxon>
        <taxon>Sabellida</taxon>
        <taxon>Oweniida</taxon>
        <taxon>Oweniidae</taxon>
        <taxon>Owenia</taxon>
    </lineage>
</organism>
<proteinExistence type="predicted"/>
<feature type="compositionally biased region" description="Low complexity" evidence="1">
    <location>
        <begin position="116"/>
        <end position="129"/>
    </location>
</feature>
<feature type="region of interest" description="Disordered" evidence="1">
    <location>
        <begin position="806"/>
        <end position="836"/>
    </location>
</feature>
<sequence>MYLHTSCRCYTNHQKAKPTQNRGTKTAKSRSSQTNKTLSAKKLHNRDFSAIQRSVQDFDEAFTRKEESDSFGSLRKASAKDVVVSKQSTLKDLENEVPSVKWKEVSTKDFQPKNITSTTKSITKASNAKPGGSRNDDFNNYIDSMSKKLQIKDDVIQRTNLQHPKARTRGVKITVPEDKDEDAYERKLVDCINSEKDEQDIAEIFGVLNEDIHKSMGESTGLDVEYKGKDTENMDEDPESRPYLRLSKYDRRHTQHYYLMKMFNAIRAKDLKKAISVLEVDMLEKDRVMPSRYHFTMLITACGKIGYMEKAFQLYNKMKEHGLMPSGPTYTSMFNACANSPYKDKALKQVRYLHNAMLEKSVEIHPTTFKAIMKSYAITGDMQAAFATMDDMKVKGHKLDTECFSFLLMACISDKEAGLKHAIEVWRAMRKRKLTPEGYQYNLLLRAARDCGLGTPEFANTLIKKISGKPQNATLQTPAMLTGMDGNQLLQITALNVEMETPTEHKENNESALETRVIKDDNTNSKPWWKVKKEKYEAEAIHKLLNSETALQAQPHVISGKMPNILNPSGKFRDVISLDRIETPQDRLMLLGGMSGFLSHMSVDGAKPDIKTFSQLLELIPSDTHIEKELLANMKQMQVHPDVDFLNLLIMKRNRRKDYKGAQEVFNRITSSKRLTPNIRTFGCLVTRTLDVVTLDNFIQLLKEYDMKPNLHIISNIIVGCGDNFQLLRKVLELMVEYNIQPHSGILRELEKKRAKGKQILLKKEQGEKMSAFLSSRQWDNAYEIYMLRYKSWLQQMDLHQSEDPFKYMKEDPLPPQQLNIDPDELLPDGHEVSFT</sequence>
<dbReference type="PANTHER" id="PTHR24014">
    <property type="entry name" value="2-OXOGLUTARATE AND IRON-DEPENDENT OXYGENASE DOMAIN-CONTAINING PROTEIN 2"/>
    <property type="match status" value="1"/>
</dbReference>
<dbReference type="PROSITE" id="PS51375">
    <property type="entry name" value="PPR"/>
    <property type="match status" value="1"/>
</dbReference>
<gene>
    <name evidence="2" type="ORF">OFUS_LOCUS20065</name>
</gene>
<keyword evidence="3" id="KW-1185">Reference proteome</keyword>
<dbReference type="AlphaFoldDB" id="A0A8J1U640"/>
<dbReference type="GO" id="GO:0005759">
    <property type="term" value="C:mitochondrial matrix"/>
    <property type="evidence" value="ECO:0007669"/>
    <property type="project" value="TreeGrafter"/>
</dbReference>
<dbReference type="PANTHER" id="PTHR24014:SF6">
    <property type="entry name" value="PENTATRICOPEPTIDE REPEAT-CONTAINING PROTEIN 1, MITOCHONDRIAL"/>
    <property type="match status" value="1"/>
</dbReference>
<feature type="region of interest" description="Disordered" evidence="1">
    <location>
        <begin position="116"/>
        <end position="137"/>
    </location>
</feature>
<dbReference type="Gene3D" id="1.25.40.10">
    <property type="entry name" value="Tetratricopeptide repeat domain"/>
    <property type="match status" value="3"/>
</dbReference>
<feature type="compositionally biased region" description="Polar residues" evidence="1">
    <location>
        <begin position="14"/>
        <end position="38"/>
    </location>
</feature>
<dbReference type="EMBL" id="CAIIXF020000009">
    <property type="protein sequence ID" value="CAH1795535.1"/>
    <property type="molecule type" value="Genomic_DNA"/>
</dbReference>
<evidence type="ECO:0000256" key="1">
    <source>
        <dbReference type="SAM" id="MobiDB-lite"/>
    </source>
</evidence>
<evidence type="ECO:0000313" key="3">
    <source>
        <dbReference type="Proteomes" id="UP000749559"/>
    </source>
</evidence>
<name>A0A8J1U640_OWEFU</name>
<dbReference type="Pfam" id="PF13041">
    <property type="entry name" value="PPR_2"/>
    <property type="match status" value="1"/>
</dbReference>
<reference evidence="2" key="1">
    <citation type="submission" date="2022-03" db="EMBL/GenBank/DDBJ databases">
        <authorList>
            <person name="Martin C."/>
        </authorList>
    </citation>
    <scope>NUCLEOTIDE SEQUENCE</scope>
</reference>
<comment type="caution">
    <text evidence="2">The sequence shown here is derived from an EMBL/GenBank/DDBJ whole genome shotgun (WGS) entry which is preliminary data.</text>
</comment>
<dbReference type="NCBIfam" id="TIGR00756">
    <property type="entry name" value="PPR"/>
    <property type="match status" value="2"/>
</dbReference>
<feature type="region of interest" description="Disordered" evidence="1">
    <location>
        <begin position="14"/>
        <end position="45"/>
    </location>
</feature>
<accession>A0A8J1U640</accession>
<protein>
    <submittedName>
        <fullName evidence="2">Uncharacterized protein</fullName>
    </submittedName>
</protein>
<dbReference type="GO" id="GO:0000049">
    <property type="term" value="F:tRNA binding"/>
    <property type="evidence" value="ECO:0007669"/>
    <property type="project" value="TreeGrafter"/>
</dbReference>
<dbReference type="GO" id="GO:0042780">
    <property type="term" value="P:tRNA 3'-end processing"/>
    <property type="evidence" value="ECO:0007669"/>
    <property type="project" value="TreeGrafter"/>
</dbReference>
<dbReference type="InterPro" id="IPR011990">
    <property type="entry name" value="TPR-like_helical_dom_sf"/>
</dbReference>
<dbReference type="InterPro" id="IPR002885">
    <property type="entry name" value="PPR_rpt"/>
</dbReference>
<evidence type="ECO:0000313" key="2">
    <source>
        <dbReference type="EMBL" id="CAH1795535.1"/>
    </source>
</evidence>
<dbReference type="Proteomes" id="UP000749559">
    <property type="component" value="Unassembled WGS sequence"/>
</dbReference>
<dbReference type="OrthoDB" id="185373at2759"/>
<dbReference type="Pfam" id="PF13812">
    <property type="entry name" value="PPR_3"/>
    <property type="match status" value="2"/>
</dbReference>